<dbReference type="Gene3D" id="3.20.20.80">
    <property type="entry name" value="Glycosidases"/>
    <property type="match status" value="1"/>
</dbReference>
<proteinExistence type="inferred from homology"/>
<evidence type="ECO:0000313" key="3">
    <source>
        <dbReference type="EMBL" id="KRL44454.1"/>
    </source>
</evidence>
<evidence type="ECO:0000256" key="2">
    <source>
        <dbReference type="RuleBase" id="RU003690"/>
    </source>
</evidence>
<dbReference type="PANTHER" id="PTHR10353">
    <property type="entry name" value="GLYCOSYL HYDROLASE"/>
    <property type="match status" value="1"/>
</dbReference>
<dbReference type="PRINTS" id="PR00131">
    <property type="entry name" value="GLHYDRLASE1"/>
</dbReference>
<sequence length="140" mass="16148">MKETPWGWPVDPLGLRYCLNKIYDRIQKPLFIVENDMGAIDKADENDYVEDDYRIDYLQDHLSAMADAINIDKIPCLGYTMWAPIDLVSLSTGEMKKRHGFVYVDMDDKGNGTLKRTPKKSYNWMKHVIETNGAALDENN</sequence>
<accession>A0A0R1QHY3</accession>
<evidence type="ECO:0000313" key="4">
    <source>
        <dbReference type="Proteomes" id="UP000050872"/>
    </source>
</evidence>
<dbReference type="InterPro" id="IPR001360">
    <property type="entry name" value="Glyco_hydro_1"/>
</dbReference>
<dbReference type="AlphaFoldDB" id="A0A0R1QHY3"/>
<dbReference type="EMBL" id="AZEZ01000040">
    <property type="protein sequence ID" value="KRL44454.1"/>
    <property type="molecule type" value="Genomic_DNA"/>
</dbReference>
<dbReference type="Pfam" id="PF00232">
    <property type="entry name" value="Glyco_hydro_1"/>
    <property type="match status" value="1"/>
</dbReference>
<dbReference type="PATRIC" id="fig|1423770.3.peg.2238"/>
<dbReference type="SUPFAM" id="SSF51445">
    <property type="entry name" value="(Trans)glycosidases"/>
    <property type="match status" value="1"/>
</dbReference>
<name>A0A0R1QHY3_9LACO</name>
<keyword evidence="1" id="KW-0378">Hydrolase</keyword>
<dbReference type="GO" id="GO:0005829">
    <property type="term" value="C:cytosol"/>
    <property type="evidence" value="ECO:0007669"/>
    <property type="project" value="TreeGrafter"/>
</dbReference>
<dbReference type="PANTHER" id="PTHR10353:SF122">
    <property type="entry name" value="6-PHOSPHO-BETA-GLUCOSIDASE ASCB-RELATED"/>
    <property type="match status" value="1"/>
</dbReference>
<reference evidence="3 4" key="1">
    <citation type="journal article" date="2015" name="Genome Announc.">
        <title>Expanding the biotechnology potential of lactobacilli through comparative genomics of 213 strains and associated genera.</title>
        <authorList>
            <person name="Sun Z."/>
            <person name="Harris H.M."/>
            <person name="McCann A."/>
            <person name="Guo C."/>
            <person name="Argimon S."/>
            <person name="Zhang W."/>
            <person name="Yang X."/>
            <person name="Jeffery I.B."/>
            <person name="Cooney J.C."/>
            <person name="Kagawa T.F."/>
            <person name="Liu W."/>
            <person name="Song Y."/>
            <person name="Salvetti E."/>
            <person name="Wrobel A."/>
            <person name="Rasinkangas P."/>
            <person name="Parkhill J."/>
            <person name="Rea M.C."/>
            <person name="O'Sullivan O."/>
            <person name="Ritari J."/>
            <person name="Douillard F.P."/>
            <person name="Paul Ross R."/>
            <person name="Yang R."/>
            <person name="Briner A.E."/>
            <person name="Felis G.E."/>
            <person name="de Vos W.M."/>
            <person name="Barrangou R."/>
            <person name="Klaenhammer T.R."/>
            <person name="Caufield P.W."/>
            <person name="Cui Y."/>
            <person name="Zhang H."/>
            <person name="O'Toole P.W."/>
        </authorList>
    </citation>
    <scope>NUCLEOTIDE SEQUENCE [LARGE SCALE GENOMIC DNA]</scope>
    <source>
        <strain evidence="3 4">DSM 14500</strain>
    </source>
</reference>
<comment type="similarity">
    <text evidence="2">Belongs to the glycosyl hydrolase 1 family.</text>
</comment>
<dbReference type="GO" id="GO:0008422">
    <property type="term" value="F:beta-glucosidase activity"/>
    <property type="evidence" value="ECO:0007669"/>
    <property type="project" value="TreeGrafter"/>
</dbReference>
<protein>
    <submittedName>
        <fullName evidence="3">6-phospho-beta-glucosidase</fullName>
    </submittedName>
</protein>
<organism evidence="3 4">
    <name type="scientific">Companilactobacillus mindensis DSM 14500</name>
    <dbReference type="NCBI Taxonomy" id="1423770"/>
    <lineage>
        <taxon>Bacteria</taxon>
        <taxon>Bacillati</taxon>
        <taxon>Bacillota</taxon>
        <taxon>Bacilli</taxon>
        <taxon>Lactobacillales</taxon>
        <taxon>Lactobacillaceae</taxon>
        <taxon>Companilactobacillus</taxon>
    </lineage>
</organism>
<dbReference type="GO" id="GO:0016052">
    <property type="term" value="P:carbohydrate catabolic process"/>
    <property type="evidence" value="ECO:0007669"/>
    <property type="project" value="TreeGrafter"/>
</dbReference>
<comment type="caution">
    <text evidence="3">The sequence shown here is derived from an EMBL/GenBank/DDBJ whole genome shotgun (WGS) entry which is preliminary data.</text>
</comment>
<evidence type="ECO:0000256" key="1">
    <source>
        <dbReference type="ARBA" id="ARBA00023295"/>
    </source>
</evidence>
<dbReference type="STRING" id="1423770.FD29_GL002180"/>
<gene>
    <name evidence="3" type="ORF">FD29_GL002180</name>
</gene>
<keyword evidence="1" id="KW-0326">Glycosidase</keyword>
<keyword evidence="4" id="KW-1185">Reference proteome</keyword>
<dbReference type="Proteomes" id="UP000050872">
    <property type="component" value="Unassembled WGS sequence"/>
</dbReference>
<dbReference type="InterPro" id="IPR017853">
    <property type="entry name" value="GH"/>
</dbReference>